<proteinExistence type="predicted"/>
<evidence type="ECO:0000313" key="1">
    <source>
        <dbReference type="EMBL" id="EEF57053.1"/>
    </source>
</evidence>
<dbReference type="AlphaFoldDB" id="B9XSW9"/>
<organism evidence="1 2">
    <name type="scientific">Pedosphaera parvula (strain Ellin514)</name>
    <dbReference type="NCBI Taxonomy" id="320771"/>
    <lineage>
        <taxon>Bacteria</taxon>
        <taxon>Pseudomonadati</taxon>
        <taxon>Verrucomicrobiota</taxon>
        <taxon>Pedosphaerae</taxon>
        <taxon>Pedosphaerales</taxon>
        <taxon>Pedosphaeraceae</taxon>
        <taxon>Pedosphaera</taxon>
    </lineage>
</organism>
<protein>
    <submittedName>
        <fullName evidence="1">Uncharacterized protein</fullName>
    </submittedName>
</protein>
<evidence type="ECO:0000313" key="2">
    <source>
        <dbReference type="Proteomes" id="UP000003688"/>
    </source>
</evidence>
<dbReference type="EMBL" id="ABOX02000089">
    <property type="protein sequence ID" value="EEF57053.1"/>
    <property type="molecule type" value="Genomic_DNA"/>
</dbReference>
<keyword evidence="2" id="KW-1185">Reference proteome</keyword>
<name>B9XSW9_PEDPL</name>
<comment type="caution">
    <text evidence="1">The sequence shown here is derived from an EMBL/GenBank/DDBJ whole genome shotgun (WGS) entry which is preliminary data.</text>
</comment>
<reference evidence="1 2" key="1">
    <citation type="journal article" date="2011" name="J. Bacteriol.">
        <title>Genome sequence of 'Pedosphaera parvula' Ellin514, an aerobic Verrucomicrobial isolate from pasture soil.</title>
        <authorList>
            <person name="Kant R."/>
            <person name="van Passel M.W."/>
            <person name="Sangwan P."/>
            <person name="Palva A."/>
            <person name="Lucas S."/>
            <person name="Copeland A."/>
            <person name="Lapidus A."/>
            <person name="Glavina Del Rio T."/>
            <person name="Dalin E."/>
            <person name="Tice H."/>
            <person name="Bruce D."/>
            <person name="Goodwin L."/>
            <person name="Pitluck S."/>
            <person name="Chertkov O."/>
            <person name="Larimer F.W."/>
            <person name="Land M.L."/>
            <person name="Hauser L."/>
            <person name="Brettin T.S."/>
            <person name="Detter J.C."/>
            <person name="Han S."/>
            <person name="de Vos W.M."/>
            <person name="Janssen P.H."/>
            <person name="Smidt H."/>
        </authorList>
    </citation>
    <scope>NUCLEOTIDE SEQUENCE [LARGE SCALE GENOMIC DNA]</scope>
    <source>
        <strain evidence="1 2">Ellin514</strain>
    </source>
</reference>
<gene>
    <name evidence="1" type="ORF">Cflav_PD0088</name>
</gene>
<accession>B9XSW9</accession>
<feature type="non-terminal residue" evidence="1">
    <location>
        <position position="1"/>
    </location>
</feature>
<sequence>APTAFGPVSVKLESKLSQGEVLAELELPQRQTPKQTLLRIRVPDGWEVVSGKAGKDQLRVDNNGTVDISSLKGNVSMRFQVKKLLR</sequence>
<dbReference type="Proteomes" id="UP000003688">
    <property type="component" value="Unassembled WGS sequence"/>
</dbReference>